<name>A0A4S8MPU2_DENBC</name>
<feature type="compositionally biased region" description="Basic and acidic residues" evidence="13">
    <location>
        <begin position="1001"/>
        <end position="1026"/>
    </location>
</feature>
<dbReference type="GO" id="GO:0061630">
    <property type="term" value="F:ubiquitin protein ligase activity"/>
    <property type="evidence" value="ECO:0007669"/>
    <property type="project" value="UniProtKB-EC"/>
</dbReference>
<dbReference type="OrthoDB" id="8062037at2759"/>
<dbReference type="InterPro" id="IPR001841">
    <property type="entry name" value="Znf_RING"/>
</dbReference>
<feature type="compositionally biased region" description="Acidic residues" evidence="13">
    <location>
        <begin position="190"/>
        <end position="210"/>
    </location>
</feature>
<keyword evidence="8" id="KW-0833">Ubl conjugation pathway</keyword>
<dbReference type="AlphaFoldDB" id="A0A4S8MPU2"/>
<feature type="compositionally biased region" description="Basic and acidic residues" evidence="13">
    <location>
        <begin position="280"/>
        <end position="297"/>
    </location>
</feature>
<keyword evidence="17" id="KW-1185">Reference proteome</keyword>
<keyword evidence="4" id="KW-0808">Transferase</keyword>
<feature type="region of interest" description="Disordered" evidence="13">
    <location>
        <begin position="619"/>
        <end position="680"/>
    </location>
</feature>
<evidence type="ECO:0000256" key="14">
    <source>
        <dbReference type="SAM" id="Phobius"/>
    </source>
</evidence>
<gene>
    <name evidence="16" type="ORF">K435DRAFT_826551</name>
</gene>
<keyword evidence="5 14" id="KW-0812">Transmembrane</keyword>
<comment type="catalytic activity">
    <reaction evidence="1">
        <text>S-ubiquitinyl-[E2 ubiquitin-conjugating enzyme]-L-cysteine + [acceptor protein]-L-lysine = [E2 ubiquitin-conjugating enzyme]-L-cysteine + N(6)-ubiquitinyl-[acceptor protein]-L-lysine.</text>
        <dbReference type="EC" id="2.3.2.27"/>
    </reaction>
</comment>
<feature type="compositionally biased region" description="Basic residues" evidence="13">
    <location>
        <begin position="340"/>
        <end position="355"/>
    </location>
</feature>
<feature type="region of interest" description="Disordered" evidence="13">
    <location>
        <begin position="272"/>
        <end position="507"/>
    </location>
</feature>
<evidence type="ECO:0000256" key="5">
    <source>
        <dbReference type="ARBA" id="ARBA00022692"/>
    </source>
</evidence>
<dbReference type="Proteomes" id="UP000297245">
    <property type="component" value="Unassembled WGS sequence"/>
</dbReference>
<dbReference type="GO" id="GO:0006511">
    <property type="term" value="P:ubiquitin-dependent protein catabolic process"/>
    <property type="evidence" value="ECO:0007669"/>
    <property type="project" value="TreeGrafter"/>
</dbReference>
<evidence type="ECO:0000256" key="3">
    <source>
        <dbReference type="ARBA" id="ARBA00012483"/>
    </source>
</evidence>
<dbReference type="PANTHER" id="PTHR45977:SF4">
    <property type="entry name" value="RING-TYPE DOMAIN-CONTAINING PROTEIN"/>
    <property type="match status" value="1"/>
</dbReference>
<feature type="compositionally biased region" description="Polar residues" evidence="13">
    <location>
        <begin position="810"/>
        <end position="829"/>
    </location>
</feature>
<feature type="transmembrane region" description="Helical" evidence="14">
    <location>
        <begin position="844"/>
        <end position="864"/>
    </location>
</feature>
<feature type="compositionally biased region" description="Polar residues" evidence="13">
    <location>
        <begin position="623"/>
        <end position="646"/>
    </location>
</feature>
<protein>
    <recommendedName>
        <fullName evidence="3">RING-type E3 ubiquitin transferase</fullName>
        <ecNumber evidence="3">2.3.2.27</ecNumber>
    </recommendedName>
</protein>
<evidence type="ECO:0000256" key="9">
    <source>
        <dbReference type="ARBA" id="ARBA00022833"/>
    </source>
</evidence>
<keyword evidence="11 14" id="KW-0472">Membrane</keyword>
<evidence type="ECO:0000256" key="6">
    <source>
        <dbReference type="ARBA" id="ARBA00022723"/>
    </source>
</evidence>
<evidence type="ECO:0000256" key="13">
    <source>
        <dbReference type="SAM" id="MobiDB-lite"/>
    </source>
</evidence>
<keyword evidence="7 12" id="KW-0863">Zinc-finger</keyword>
<dbReference type="PROSITE" id="PS50089">
    <property type="entry name" value="ZF_RING_2"/>
    <property type="match status" value="1"/>
</dbReference>
<feature type="transmembrane region" description="Helical" evidence="14">
    <location>
        <begin position="755"/>
        <end position="777"/>
    </location>
</feature>
<evidence type="ECO:0000256" key="11">
    <source>
        <dbReference type="ARBA" id="ARBA00023136"/>
    </source>
</evidence>
<feature type="transmembrane region" description="Helical" evidence="14">
    <location>
        <begin position="876"/>
        <end position="893"/>
    </location>
</feature>
<feature type="region of interest" description="Disordered" evidence="13">
    <location>
        <begin position="140"/>
        <end position="229"/>
    </location>
</feature>
<evidence type="ECO:0000259" key="15">
    <source>
        <dbReference type="PROSITE" id="PS50089"/>
    </source>
</evidence>
<feature type="compositionally biased region" description="Low complexity" evidence="13">
    <location>
        <begin position="176"/>
        <end position="188"/>
    </location>
</feature>
<evidence type="ECO:0000256" key="7">
    <source>
        <dbReference type="ARBA" id="ARBA00022771"/>
    </source>
</evidence>
<evidence type="ECO:0000256" key="1">
    <source>
        <dbReference type="ARBA" id="ARBA00000900"/>
    </source>
</evidence>
<dbReference type="Pfam" id="PF13639">
    <property type="entry name" value="zf-RING_2"/>
    <property type="match status" value="1"/>
</dbReference>
<feature type="region of interest" description="Disordered" evidence="13">
    <location>
        <begin position="993"/>
        <end position="1026"/>
    </location>
</feature>
<keyword evidence="6" id="KW-0479">Metal-binding</keyword>
<feature type="transmembrane region" description="Helical" evidence="14">
    <location>
        <begin position="709"/>
        <end position="735"/>
    </location>
</feature>
<dbReference type="Gene3D" id="3.30.40.10">
    <property type="entry name" value="Zinc/RING finger domain, C3HC4 (zinc finger)"/>
    <property type="match status" value="1"/>
</dbReference>
<dbReference type="GO" id="GO:0008270">
    <property type="term" value="F:zinc ion binding"/>
    <property type="evidence" value="ECO:0007669"/>
    <property type="project" value="UniProtKB-KW"/>
</dbReference>
<evidence type="ECO:0000256" key="8">
    <source>
        <dbReference type="ARBA" id="ARBA00022786"/>
    </source>
</evidence>
<dbReference type="EC" id="2.3.2.27" evidence="3"/>
<evidence type="ECO:0000256" key="2">
    <source>
        <dbReference type="ARBA" id="ARBA00004141"/>
    </source>
</evidence>
<dbReference type="InterPro" id="IPR013083">
    <property type="entry name" value="Znf_RING/FYVE/PHD"/>
</dbReference>
<organism evidence="16 17">
    <name type="scientific">Dendrothele bispora (strain CBS 962.96)</name>
    <dbReference type="NCBI Taxonomy" id="1314807"/>
    <lineage>
        <taxon>Eukaryota</taxon>
        <taxon>Fungi</taxon>
        <taxon>Dikarya</taxon>
        <taxon>Basidiomycota</taxon>
        <taxon>Agaricomycotina</taxon>
        <taxon>Agaricomycetes</taxon>
        <taxon>Agaricomycetidae</taxon>
        <taxon>Agaricales</taxon>
        <taxon>Agaricales incertae sedis</taxon>
        <taxon>Dendrothele</taxon>
    </lineage>
</organism>
<dbReference type="GO" id="GO:0016020">
    <property type="term" value="C:membrane"/>
    <property type="evidence" value="ECO:0007669"/>
    <property type="project" value="UniProtKB-SubCell"/>
</dbReference>
<feature type="region of interest" description="Disordered" evidence="13">
    <location>
        <begin position="786"/>
        <end position="833"/>
    </location>
</feature>
<evidence type="ECO:0000313" key="17">
    <source>
        <dbReference type="Proteomes" id="UP000297245"/>
    </source>
</evidence>
<dbReference type="CDD" id="cd16448">
    <property type="entry name" value="RING-H2"/>
    <property type="match status" value="1"/>
</dbReference>
<evidence type="ECO:0000256" key="4">
    <source>
        <dbReference type="ARBA" id="ARBA00022679"/>
    </source>
</evidence>
<feature type="compositionally biased region" description="Acidic residues" evidence="13">
    <location>
        <begin position="383"/>
        <end position="409"/>
    </location>
</feature>
<keyword evidence="10 14" id="KW-1133">Transmembrane helix</keyword>
<evidence type="ECO:0000313" key="16">
    <source>
        <dbReference type="EMBL" id="THV05040.1"/>
    </source>
</evidence>
<feature type="transmembrane region" description="Helical" evidence="14">
    <location>
        <begin position="900"/>
        <end position="920"/>
    </location>
</feature>
<feature type="compositionally biased region" description="Basic and acidic residues" evidence="13">
    <location>
        <begin position="419"/>
        <end position="505"/>
    </location>
</feature>
<dbReference type="GO" id="GO:0016567">
    <property type="term" value="P:protein ubiquitination"/>
    <property type="evidence" value="ECO:0007669"/>
    <property type="project" value="TreeGrafter"/>
</dbReference>
<keyword evidence="9" id="KW-0862">Zinc</keyword>
<reference evidence="16 17" key="1">
    <citation type="journal article" date="2019" name="Nat. Ecol. Evol.">
        <title>Megaphylogeny resolves global patterns of mushroom evolution.</title>
        <authorList>
            <person name="Varga T."/>
            <person name="Krizsan K."/>
            <person name="Foldi C."/>
            <person name="Dima B."/>
            <person name="Sanchez-Garcia M."/>
            <person name="Sanchez-Ramirez S."/>
            <person name="Szollosi G.J."/>
            <person name="Szarkandi J.G."/>
            <person name="Papp V."/>
            <person name="Albert L."/>
            <person name="Andreopoulos W."/>
            <person name="Angelini C."/>
            <person name="Antonin V."/>
            <person name="Barry K.W."/>
            <person name="Bougher N.L."/>
            <person name="Buchanan P."/>
            <person name="Buyck B."/>
            <person name="Bense V."/>
            <person name="Catcheside P."/>
            <person name="Chovatia M."/>
            <person name="Cooper J."/>
            <person name="Damon W."/>
            <person name="Desjardin D."/>
            <person name="Finy P."/>
            <person name="Geml J."/>
            <person name="Haridas S."/>
            <person name="Hughes K."/>
            <person name="Justo A."/>
            <person name="Karasinski D."/>
            <person name="Kautmanova I."/>
            <person name="Kiss B."/>
            <person name="Kocsube S."/>
            <person name="Kotiranta H."/>
            <person name="LaButti K.M."/>
            <person name="Lechner B.E."/>
            <person name="Liimatainen K."/>
            <person name="Lipzen A."/>
            <person name="Lukacs Z."/>
            <person name="Mihaltcheva S."/>
            <person name="Morgado L.N."/>
            <person name="Niskanen T."/>
            <person name="Noordeloos M.E."/>
            <person name="Ohm R.A."/>
            <person name="Ortiz-Santana B."/>
            <person name="Ovrebo C."/>
            <person name="Racz N."/>
            <person name="Riley R."/>
            <person name="Savchenko A."/>
            <person name="Shiryaev A."/>
            <person name="Soop K."/>
            <person name="Spirin V."/>
            <person name="Szebenyi C."/>
            <person name="Tomsovsky M."/>
            <person name="Tulloss R.E."/>
            <person name="Uehling J."/>
            <person name="Grigoriev I.V."/>
            <person name="Vagvolgyi C."/>
            <person name="Papp T."/>
            <person name="Martin F.M."/>
            <person name="Miettinen O."/>
            <person name="Hibbett D.S."/>
            <person name="Nagy L.G."/>
        </authorList>
    </citation>
    <scope>NUCLEOTIDE SEQUENCE [LARGE SCALE GENOMIC DNA]</scope>
    <source>
        <strain evidence="16 17">CBS 962.96</strain>
    </source>
</reference>
<dbReference type="SMART" id="SM00184">
    <property type="entry name" value="RING"/>
    <property type="match status" value="1"/>
</dbReference>
<feature type="domain" description="RING-type" evidence="15">
    <location>
        <begin position="1046"/>
        <end position="1136"/>
    </location>
</feature>
<evidence type="ECO:0000256" key="12">
    <source>
        <dbReference type="PROSITE-ProRule" id="PRU00175"/>
    </source>
</evidence>
<dbReference type="EMBL" id="ML179051">
    <property type="protein sequence ID" value="THV05040.1"/>
    <property type="molecule type" value="Genomic_DNA"/>
</dbReference>
<accession>A0A4S8MPU2</accession>
<evidence type="ECO:0000256" key="10">
    <source>
        <dbReference type="ARBA" id="ARBA00022989"/>
    </source>
</evidence>
<proteinExistence type="predicted"/>
<sequence length="1152" mass="131347">MSTPYAGPSSARKLFGPIPGLLDPSQTQRLLRFPSSRLSFASFHPLTATSNQDTDFRKLSLQDDLCKAKRVVIETTPTGESYWRFVPKAQLDQGVSDEGQWPRLVNLCGQLVECSQDQWDIYKLDPFYDCRVYLPPTLSAITHAPKPHTTPVKTGKRPAPVSEQSMPPLNPRKKLNTSNTSTPNTSISLDNEDEDEDEDEEEEEVEDMVIDDIPPRRARSASASERTRKFREKIVNNRKERREKVAKRARKLDNLDDNVFFDFGATEDSFRAQSNPLENGEPKRKASFMDDPIRYPDPDYLQSTDAARKAFNYEQTDTGKRTRTVSPTAARRELDAKKFQREKRRQERRHARVSGRRQQWHEQFMREVYAQVPEMGPPPMNDEQNDIYDDVESSESDEEGPDDMNGIDEEAARVAAISESRRKMAELERDRPLWEAEAKKRALREKAEEEARRLQAEQKKWAEARKAEEARRKAEAREREEPERRAREEATRRQRERRQRQDRWQKAGSWTNQSALERYRMLSETFDTAKFSTSNPLSFEEVPWPVLKNPGSLSVEDIDWASVEQFFEHAKYTFRGQEYKTLVEKTQRRFHPDRWRSRGLLKTITDDVERESLEIEKRISGPHSANPSNSFHATLPSQPIPESSRSPALRTSPIPPSPPQSATLRPPVPETASAIPQLPSNPYQPPPSWFGKMLLFLGYGRNASRSRRLLVSLISSIVWGSMQVITIIAVLASSAPKPSPKIPGVNEWQACDRPLGVWLCLWIVRVFLASSLSYWSWTKDRASHADRADPEAGTSSSEATLHPRPAGSPSYGNNHRTNRVQGTSDSGRPSENAPLPQSHLYRRLSLLSSLLSLTWFLTAHILVYTSANTCRFSAPHIWWLSFAILCITYLVILEVIVLALVVFVIAPFLFLVWNILLILLGRHPLQNPHMIKPEVGKLPKTMVDTIPLVMYIPPPPDAPPSEGPIKVPDVAYTYPPKPSSIPPPTRRRFRFIRKRSSKPHQTSDQKTNKGSNDKGTKDTEAPVTWEDRWEKEGYPFVVLEGNRAACAICLMDFEEPKRIDTDKSRAIVTVNEASTPGSNNQSQSEGNITEVDRQLQLEDAGDGAQPLRLLTCGHVFHKTCLDPWLIDVSGRCPTCQRPVEFPEQPKKKKRNR</sequence>
<comment type="subcellular location">
    <subcellularLocation>
        <location evidence="2">Membrane</location>
        <topology evidence="2">Multi-pass membrane protein</topology>
    </subcellularLocation>
</comment>
<dbReference type="SUPFAM" id="SSF57850">
    <property type="entry name" value="RING/U-box"/>
    <property type="match status" value="1"/>
</dbReference>
<feature type="compositionally biased region" description="Basic and acidic residues" evidence="13">
    <location>
        <begin position="330"/>
        <end position="339"/>
    </location>
</feature>
<dbReference type="PANTHER" id="PTHR45977">
    <property type="entry name" value="TARGET OF ERK KINASE MPK-1"/>
    <property type="match status" value="1"/>
</dbReference>